<gene>
    <name evidence="1" type="ORF">ZOSMA_4G01260</name>
</gene>
<proteinExistence type="predicted"/>
<dbReference type="EMBL" id="LFYR01001430">
    <property type="protein sequence ID" value="KMZ61837.1"/>
    <property type="molecule type" value="Genomic_DNA"/>
</dbReference>
<keyword evidence="2" id="KW-1185">Reference proteome</keyword>
<comment type="caution">
    <text evidence="1">The sequence shown here is derived from an EMBL/GenBank/DDBJ whole genome shotgun (WGS) entry which is preliminary data.</text>
</comment>
<sequence length="245" mass="28757">MIHDRYNQSYISRETSDNLALILKLQTCSKPNFPFRMLRSWLDRPGFAKLVRKSWDLNVGGSVIFQLWRKGRRFKNKIKSWLRNQPTIEQQITSCVDLLNIINSDLVSDPTNNGIMRRREEMKIHLLSLIDQEEQNLTVGDSNSTFFNQMTKVRTARNSLQKLRDINVNPINSMILLDVGVVNYYENLFEQQSTYNLSPVVSKNHCSRNEFMVIEVASTGRNQGDDNRLLQRYDHDILYKVTYYI</sequence>
<dbReference type="Proteomes" id="UP000036987">
    <property type="component" value="Unassembled WGS sequence"/>
</dbReference>
<reference evidence="2" key="1">
    <citation type="journal article" date="2016" name="Nature">
        <title>The genome of the seagrass Zostera marina reveals angiosperm adaptation to the sea.</title>
        <authorList>
            <person name="Olsen J.L."/>
            <person name="Rouze P."/>
            <person name="Verhelst B."/>
            <person name="Lin Y.-C."/>
            <person name="Bayer T."/>
            <person name="Collen J."/>
            <person name="Dattolo E."/>
            <person name="De Paoli E."/>
            <person name="Dittami S."/>
            <person name="Maumus F."/>
            <person name="Michel G."/>
            <person name="Kersting A."/>
            <person name="Lauritano C."/>
            <person name="Lohaus R."/>
            <person name="Toepel M."/>
            <person name="Tonon T."/>
            <person name="Vanneste K."/>
            <person name="Amirebrahimi M."/>
            <person name="Brakel J."/>
            <person name="Bostroem C."/>
            <person name="Chovatia M."/>
            <person name="Grimwood J."/>
            <person name="Jenkins J.W."/>
            <person name="Jueterbock A."/>
            <person name="Mraz A."/>
            <person name="Stam W.T."/>
            <person name="Tice H."/>
            <person name="Bornberg-Bauer E."/>
            <person name="Green P.J."/>
            <person name="Pearson G.A."/>
            <person name="Procaccini G."/>
            <person name="Duarte C.M."/>
            <person name="Schmutz J."/>
            <person name="Reusch T.B.H."/>
            <person name="Van de Peer Y."/>
        </authorList>
    </citation>
    <scope>NUCLEOTIDE SEQUENCE [LARGE SCALE GENOMIC DNA]</scope>
    <source>
        <strain evidence="2">cv. Finnish</strain>
    </source>
</reference>
<dbReference type="STRING" id="29655.A0A0K9P0S3"/>
<dbReference type="OMA" id="RAMWISA"/>
<evidence type="ECO:0000313" key="1">
    <source>
        <dbReference type="EMBL" id="KMZ61837.1"/>
    </source>
</evidence>
<evidence type="ECO:0000313" key="2">
    <source>
        <dbReference type="Proteomes" id="UP000036987"/>
    </source>
</evidence>
<name>A0A0K9P0S3_ZOSMR</name>
<dbReference type="AlphaFoldDB" id="A0A0K9P0S3"/>
<protein>
    <submittedName>
        <fullName evidence="1">Uncharacterized protein</fullName>
    </submittedName>
</protein>
<organism evidence="1 2">
    <name type="scientific">Zostera marina</name>
    <name type="common">Eelgrass</name>
    <dbReference type="NCBI Taxonomy" id="29655"/>
    <lineage>
        <taxon>Eukaryota</taxon>
        <taxon>Viridiplantae</taxon>
        <taxon>Streptophyta</taxon>
        <taxon>Embryophyta</taxon>
        <taxon>Tracheophyta</taxon>
        <taxon>Spermatophyta</taxon>
        <taxon>Magnoliopsida</taxon>
        <taxon>Liliopsida</taxon>
        <taxon>Zosteraceae</taxon>
        <taxon>Zostera</taxon>
    </lineage>
</organism>
<dbReference type="OrthoDB" id="1259237at2759"/>
<accession>A0A0K9P0S3</accession>